<evidence type="ECO:0008006" key="5">
    <source>
        <dbReference type="Google" id="ProtNLM"/>
    </source>
</evidence>
<feature type="transmembrane region" description="Helical" evidence="1">
    <location>
        <begin position="80"/>
        <end position="98"/>
    </location>
</feature>
<evidence type="ECO:0000256" key="2">
    <source>
        <dbReference type="SAM" id="SignalP"/>
    </source>
</evidence>
<feature type="signal peptide" evidence="2">
    <location>
        <begin position="1"/>
        <end position="24"/>
    </location>
</feature>
<evidence type="ECO:0000256" key="1">
    <source>
        <dbReference type="SAM" id="Phobius"/>
    </source>
</evidence>
<evidence type="ECO:0000313" key="4">
    <source>
        <dbReference type="Proteomes" id="UP000029224"/>
    </source>
</evidence>
<reference evidence="3 4" key="1">
    <citation type="submission" date="2014-09" db="EMBL/GenBank/DDBJ databases">
        <title>Vibrio maritimus JCM 19240. (C210) whole genome shotgun sequence.</title>
        <authorList>
            <person name="Sawabe T."/>
            <person name="Meirelles P."/>
            <person name="Nakanishi M."/>
            <person name="Sayaka M."/>
            <person name="Hattori M."/>
            <person name="Ohkuma M."/>
        </authorList>
    </citation>
    <scope>NUCLEOTIDE SEQUENCE [LARGE SCALE GENOMIC DNA]</scope>
    <source>
        <strain evidence="3 4">JCM 19240</strain>
    </source>
</reference>
<gene>
    <name evidence="3" type="ORF">JCM19240_5018</name>
</gene>
<reference evidence="3 4" key="2">
    <citation type="submission" date="2014-09" db="EMBL/GenBank/DDBJ databases">
        <authorList>
            <consortium name="NBRP consortium"/>
            <person name="Sawabe T."/>
            <person name="Meirelles P."/>
            <person name="Nakanishi M."/>
            <person name="Sayaka M."/>
            <person name="Hattori M."/>
            <person name="Ohkuma M."/>
        </authorList>
    </citation>
    <scope>NUCLEOTIDE SEQUENCE [LARGE SCALE GENOMIC DNA]</scope>
    <source>
        <strain evidence="3 4">JCM 19240</strain>
    </source>
</reference>
<organism evidence="3 4">
    <name type="scientific">Vibrio maritimus</name>
    <dbReference type="NCBI Taxonomy" id="990268"/>
    <lineage>
        <taxon>Bacteria</taxon>
        <taxon>Pseudomonadati</taxon>
        <taxon>Pseudomonadota</taxon>
        <taxon>Gammaproteobacteria</taxon>
        <taxon>Vibrionales</taxon>
        <taxon>Vibrionaceae</taxon>
        <taxon>Vibrio</taxon>
    </lineage>
</organism>
<keyword evidence="2" id="KW-0732">Signal</keyword>
<dbReference type="AlphaFoldDB" id="A0A090TJQ1"/>
<keyword evidence="4" id="KW-1185">Reference proteome</keyword>
<evidence type="ECO:0000313" key="3">
    <source>
        <dbReference type="EMBL" id="GAL31587.1"/>
    </source>
</evidence>
<sequence>MKKTFLTLATAAALTAGLATTANACSYSTFEVEGAAFVSRTMEAPDFMGEHLVIVPRHFEINGKSGDYGFVGMRHADTEWISSGLMNMVSILSLWHFWSLRMWKRGRVTLIISKLLVMYWRMLNQSTRRLNFLARQK</sequence>
<dbReference type="EMBL" id="BBMT01000001">
    <property type="protein sequence ID" value="GAL31587.1"/>
    <property type="molecule type" value="Genomic_DNA"/>
</dbReference>
<comment type="caution">
    <text evidence="3">The sequence shown here is derived from an EMBL/GenBank/DDBJ whole genome shotgun (WGS) entry which is preliminary data.</text>
</comment>
<protein>
    <recommendedName>
        <fullName evidence="5">Choloylglycine hydrolase</fullName>
    </recommendedName>
</protein>
<feature type="chain" id="PRO_5001864508" description="Choloylglycine hydrolase" evidence="2">
    <location>
        <begin position="25"/>
        <end position="137"/>
    </location>
</feature>
<dbReference type="Proteomes" id="UP000029224">
    <property type="component" value="Unassembled WGS sequence"/>
</dbReference>
<keyword evidence="1" id="KW-0472">Membrane</keyword>
<keyword evidence="1" id="KW-0812">Transmembrane</keyword>
<keyword evidence="1" id="KW-1133">Transmembrane helix</keyword>
<accession>A0A090TJQ1</accession>
<name>A0A090TJQ1_9VIBR</name>
<proteinExistence type="predicted"/>